<evidence type="ECO:0000313" key="3">
    <source>
        <dbReference type="EMBL" id="WLQ54035.1"/>
    </source>
</evidence>
<reference evidence="3 4" key="1">
    <citation type="submission" date="2023-03" db="EMBL/GenBank/DDBJ databases">
        <title>Isolation and description of six Streptomyces strains from soil environments, able to metabolize different microbial glucans.</title>
        <authorList>
            <person name="Widen T."/>
            <person name="Larsbrink J."/>
        </authorList>
    </citation>
    <scope>NUCLEOTIDE SEQUENCE [LARGE SCALE GENOMIC DNA]</scope>
    <source>
        <strain evidence="3 4">Alt2</strain>
    </source>
</reference>
<gene>
    <name evidence="3" type="ORF">P8A19_00540</name>
</gene>
<dbReference type="EMBL" id="CP120988">
    <property type="protein sequence ID" value="WLQ54035.1"/>
    <property type="molecule type" value="Genomic_DNA"/>
</dbReference>
<evidence type="ECO:0000313" key="4">
    <source>
        <dbReference type="Proteomes" id="UP001235744"/>
    </source>
</evidence>
<feature type="region of interest" description="Disordered" evidence="2">
    <location>
        <begin position="724"/>
        <end position="755"/>
    </location>
</feature>
<protein>
    <submittedName>
        <fullName evidence="3">Uncharacterized protein</fullName>
    </submittedName>
</protein>
<accession>A0ABY9IFQ9</accession>
<feature type="compositionally biased region" description="Low complexity" evidence="2">
    <location>
        <begin position="731"/>
        <end position="745"/>
    </location>
</feature>
<name>A0ABY9IFQ9_9ACTN</name>
<proteinExistence type="predicted"/>
<keyword evidence="1" id="KW-0175">Coiled coil</keyword>
<dbReference type="Proteomes" id="UP001235744">
    <property type="component" value="Chromosome"/>
</dbReference>
<evidence type="ECO:0000256" key="1">
    <source>
        <dbReference type="SAM" id="Coils"/>
    </source>
</evidence>
<sequence>MTVKRSDDIYPQVSAPAWADKLAEAIENTCADHEVVPPPREAVLEGLAAALPDTEIKALITAPRNRRVLKPSASRIVQAGDEKVLLLMCDVHGAAVLPWDLNDRTAVCWSSPSPEASQRVKDLVAAELALQDATKSAKTAEKAREALRRTPGDDTYAPQALAAATQKHQDAVRRVHELESERRALLAALGHRRPRPVVRAVQENGQPMAALTLTEQPYAVAVHMQRYAADNLERAGKTRGYDLAESLADTGQLSKGMNVLQQWQIAHADGTVSRPWRLAAVTGNNRALARLDVFKVRPEHLVTGMPQSLVPMPKDKKDGPEPLLLSQREVLNRLSAKLNRDGAKPETEATDPSRRAAKIATVSAEIVIGCTKPEALEHVLRALNVNDHLRGIQPYDEDARLIALFATLVDAYARESLLADALAEAFPDARGVDLLDLVGVRDALTVNGPLDPLEPLLPAGSDVSPVALRDVAVSAITALVFPGIPPMPQQQTNARAVRDTGRFWPVVRGTLQEPAWSQIRAKTAEARTRLWSAAVAQLFVHRGNILSALGLFGTTETREGAGQDPRPLTELLLGAEAGDAAAWAALVQRMTPVLIHAPQPFITPGQGSEAGAGRKGVRRTPKSALAALTLAYTAGAPGVSRALLLAFAKAVLKHPDAPRPPEPDDGTPLVCYGEQHWAEPDRTAITEGMVIAPDTEGRPTRYVADKAWFDELFPVSLGTPVPATSSATTVNPPAEAGNAADAGAPTSAHGEAAADPRDRLAALRRELPARVELVEGGYQKAVDAAHTLMTDFEEAHRLRVQLEEEPLPAEQRIEWMEKLTKARAAAQASVTTLQQVEALILKV</sequence>
<keyword evidence="4" id="KW-1185">Reference proteome</keyword>
<feature type="coiled-coil region" evidence="1">
    <location>
        <begin position="123"/>
        <end position="188"/>
    </location>
</feature>
<organism evidence="3 4">
    <name type="scientific">Streptomyces poriferorum</name>
    <dbReference type="NCBI Taxonomy" id="2798799"/>
    <lineage>
        <taxon>Bacteria</taxon>
        <taxon>Bacillati</taxon>
        <taxon>Actinomycetota</taxon>
        <taxon>Actinomycetes</taxon>
        <taxon>Kitasatosporales</taxon>
        <taxon>Streptomycetaceae</taxon>
        <taxon>Streptomyces</taxon>
    </lineage>
</organism>
<evidence type="ECO:0000256" key="2">
    <source>
        <dbReference type="SAM" id="MobiDB-lite"/>
    </source>
</evidence>
<dbReference type="RefSeq" id="WP_306072585.1">
    <property type="nucleotide sequence ID" value="NZ_CP120988.1"/>
</dbReference>